<dbReference type="EMBL" id="JACEQY010000006">
    <property type="protein sequence ID" value="MBA4861457.1"/>
    <property type="molecule type" value="Genomic_DNA"/>
</dbReference>
<keyword evidence="2" id="KW-1185">Reference proteome</keyword>
<dbReference type="RefSeq" id="WP_181863435.1">
    <property type="nucleotide sequence ID" value="NZ_JACEQY010000006.1"/>
</dbReference>
<dbReference type="AlphaFoldDB" id="A0A7W2CYV5"/>
<dbReference type="Proteomes" id="UP000586976">
    <property type="component" value="Unassembled WGS sequence"/>
</dbReference>
<evidence type="ECO:0000313" key="2">
    <source>
        <dbReference type="Proteomes" id="UP000586976"/>
    </source>
</evidence>
<comment type="caution">
    <text evidence="1">The sequence shown here is derived from an EMBL/GenBank/DDBJ whole genome shotgun (WGS) entry which is preliminary data.</text>
</comment>
<protein>
    <recommendedName>
        <fullName evidence="3">Bacterial EndoU nuclease domain-containing protein</fullName>
    </recommendedName>
</protein>
<evidence type="ECO:0008006" key="3">
    <source>
        <dbReference type="Google" id="ProtNLM"/>
    </source>
</evidence>
<sequence>MPAVGTLLYRQRWKTYSPRGSRGELRALIDDAIANGKAIPSARDDDRSGYYVDHTWDGIAVGANYQNGMRIVVDGSGNFVTTMPKFFF</sequence>
<proteinExistence type="predicted"/>
<gene>
    <name evidence="1" type="ORF">H1V43_08660</name>
</gene>
<reference evidence="1 2" key="1">
    <citation type="submission" date="2020-07" db="EMBL/GenBank/DDBJ databases">
        <title>Streptomyces isolated from Indian soil.</title>
        <authorList>
            <person name="Mandal S."/>
            <person name="Maiti P.K."/>
        </authorList>
    </citation>
    <scope>NUCLEOTIDE SEQUENCE [LARGE SCALE GENOMIC DNA]</scope>
    <source>
        <strain evidence="1 2">PSKA54</strain>
    </source>
</reference>
<accession>A0A7W2CYV5</accession>
<organism evidence="1 2">
    <name type="scientific">Streptomyces himalayensis subsp. aureolus</name>
    <dbReference type="NCBI Taxonomy" id="2758039"/>
    <lineage>
        <taxon>Bacteria</taxon>
        <taxon>Bacillati</taxon>
        <taxon>Actinomycetota</taxon>
        <taxon>Actinomycetes</taxon>
        <taxon>Kitasatosporales</taxon>
        <taxon>Streptomycetaceae</taxon>
        <taxon>Streptomyces</taxon>
        <taxon>Streptomyces himalayensis</taxon>
    </lineage>
</organism>
<name>A0A7W2CYV5_9ACTN</name>
<evidence type="ECO:0000313" key="1">
    <source>
        <dbReference type="EMBL" id="MBA4861457.1"/>
    </source>
</evidence>